<dbReference type="InterPro" id="IPR050346">
    <property type="entry name" value="FMO-like"/>
</dbReference>
<comment type="caution">
    <text evidence="6">The sequence shown here is derived from an EMBL/GenBank/DDBJ whole genome shotgun (WGS) entry which is preliminary data.</text>
</comment>
<protein>
    <recommendedName>
        <fullName evidence="8">Thiol-specific monooxygenase</fullName>
    </recommendedName>
</protein>
<keyword evidence="3" id="KW-0274">FAD</keyword>
<comment type="similarity">
    <text evidence="1">Belongs to the FMO family.</text>
</comment>
<dbReference type="Proteomes" id="UP000722485">
    <property type="component" value="Unassembled WGS sequence"/>
</dbReference>
<evidence type="ECO:0000256" key="2">
    <source>
        <dbReference type="ARBA" id="ARBA00022630"/>
    </source>
</evidence>
<keyword evidence="5" id="KW-0560">Oxidoreductase</keyword>
<dbReference type="GO" id="GO:0004499">
    <property type="term" value="F:N,N-dimethylaniline monooxygenase activity"/>
    <property type="evidence" value="ECO:0007669"/>
    <property type="project" value="InterPro"/>
</dbReference>
<keyword evidence="2" id="KW-0285">Flavoprotein</keyword>
<dbReference type="AlphaFoldDB" id="A0A9P5LF22"/>
<dbReference type="Pfam" id="PF00743">
    <property type="entry name" value="FMO-like"/>
    <property type="match status" value="2"/>
</dbReference>
<keyword evidence="4" id="KW-0521">NADP</keyword>
<evidence type="ECO:0000256" key="5">
    <source>
        <dbReference type="ARBA" id="ARBA00023002"/>
    </source>
</evidence>
<name>A0A9P5LF22_9HYPO</name>
<evidence type="ECO:0000313" key="7">
    <source>
        <dbReference type="Proteomes" id="UP000722485"/>
    </source>
</evidence>
<reference evidence="6" key="1">
    <citation type="submission" date="2020-03" db="EMBL/GenBank/DDBJ databases">
        <title>Draft Genome Sequence of Cylindrodendrum hubeiense.</title>
        <authorList>
            <person name="Buettner E."/>
            <person name="Kellner H."/>
        </authorList>
    </citation>
    <scope>NUCLEOTIDE SEQUENCE</scope>
    <source>
        <strain evidence="6">IHI 201604</strain>
    </source>
</reference>
<dbReference type="Gene3D" id="3.50.50.60">
    <property type="entry name" value="FAD/NAD(P)-binding domain"/>
    <property type="match status" value="2"/>
</dbReference>
<evidence type="ECO:0008006" key="8">
    <source>
        <dbReference type="Google" id="ProtNLM"/>
    </source>
</evidence>
<dbReference type="PRINTS" id="PR00419">
    <property type="entry name" value="ADXRDTASE"/>
</dbReference>
<evidence type="ECO:0000313" key="6">
    <source>
        <dbReference type="EMBL" id="KAF7555917.1"/>
    </source>
</evidence>
<gene>
    <name evidence="6" type="ORF">G7Z17_g1794</name>
</gene>
<dbReference type="PANTHER" id="PTHR23023">
    <property type="entry name" value="DIMETHYLANILINE MONOOXYGENASE"/>
    <property type="match status" value="1"/>
</dbReference>
<organism evidence="6 7">
    <name type="scientific">Cylindrodendrum hubeiense</name>
    <dbReference type="NCBI Taxonomy" id="595255"/>
    <lineage>
        <taxon>Eukaryota</taxon>
        <taxon>Fungi</taxon>
        <taxon>Dikarya</taxon>
        <taxon>Ascomycota</taxon>
        <taxon>Pezizomycotina</taxon>
        <taxon>Sordariomycetes</taxon>
        <taxon>Hypocreomycetidae</taxon>
        <taxon>Hypocreales</taxon>
        <taxon>Nectriaceae</taxon>
        <taxon>Cylindrodendrum</taxon>
    </lineage>
</organism>
<dbReference type="InterPro" id="IPR020946">
    <property type="entry name" value="Flavin_mOase-like"/>
</dbReference>
<dbReference type="EMBL" id="JAANBB010000016">
    <property type="protein sequence ID" value="KAF7555917.1"/>
    <property type="molecule type" value="Genomic_DNA"/>
</dbReference>
<dbReference type="InterPro" id="IPR036188">
    <property type="entry name" value="FAD/NAD-bd_sf"/>
</dbReference>
<dbReference type="GO" id="GO:0050661">
    <property type="term" value="F:NADP binding"/>
    <property type="evidence" value="ECO:0007669"/>
    <property type="project" value="InterPro"/>
</dbReference>
<evidence type="ECO:0000256" key="4">
    <source>
        <dbReference type="ARBA" id="ARBA00022857"/>
    </source>
</evidence>
<dbReference type="GO" id="GO:0050660">
    <property type="term" value="F:flavin adenine dinucleotide binding"/>
    <property type="evidence" value="ECO:0007669"/>
    <property type="project" value="InterPro"/>
</dbReference>
<evidence type="ECO:0000256" key="3">
    <source>
        <dbReference type="ARBA" id="ARBA00022827"/>
    </source>
</evidence>
<keyword evidence="7" id="KW-1185">Reference proteome</keyword>
<sequence length="488" mass="54516">MTANKRRVAVIGAGPAGIIATDALVKEQAFDTIRVFDRQDVAGGTWVLNPSTDRQIPSLRRLLEKRADQPVEVPLTFPSETPKAEKVNSPQLRYSDTGAHKNLHSNLPPSIMAFSQEPIPKVLSERTLAAYGPSSPFRHITVVREWVTGILKRGGHEHLVEYNTTVELVEKQGDEWVLTLRKDVPGESTNYWWQERFDSVVVATGHYYLPFVPNIFGLAEYAEKYPTRIVHSKHYQDNTAFKGKRVVVVGGSISAFDALHDIRLVSKLPIISSLRSPSQTFTEAAFTHPDIVARPTISAFDPDTGRITFSDDTFVDDVDVVVFATGYEFSFPFLPNVKPVNGRIPGLYQHVFTASDPSLAFLGMVTGGFGLRIFEWQAVTAARVLAGHADLPSQSDMEKWEQARVAERGDGPGFWTLLPDFENHFEALRAIAGEPAPGTIGRVLPKYDAKWAEAFWEFVNKRIEWWEKDATEAGLRRDAKQSPVETKE</sequence>
<dbReference type="InterPro" id="IPR000960">
    <property type="entry name" value="Flavin_mOase"/>
</dbReference>
<proteinExistence type="inferred from homology"/>
<dbReference type="SUPFAM" id="SSF51905">
    <property type="entry name" value="FAD/NAD(P)-binding domain"/>
    <property type="match status" value="2"/>
</dbReference>
<dbReference type="OrthoDB" id="66881at2759"/>
<dbReference type="PIRSF" id="PIRSF000332">
    <property type="entry name" value="FMO"/>
    <property type="match status" value="1"/>
</dbReference>
<accession>A0A9P5LF22</accession>
<evidence type="ECO:0000256" key="1">
    <source>
        <dbReference type="ARBA" id="ARBA00009183"/>
    </source>
</evidence>